<gene>
    <name evidence="2" type="ORF">DCG58_01375</name>
</gene>
<protein>
    <recommendedName>
        <fullName evidence="4">SIMPL domain-containing protein</fullName>
    </recommendedName>
</protein>
<dbReference type="InterPro" id="IPR007497">
    <property type="entry name" value="SIMPL/DUF541"/>
</dbReference>
<feature type="signal peptide" evidence="1">
    <location>
        <begin position="1"/>
        <end position="29"/>
    </location>
</feature>
<dbReference type="EMBL" id="DMAN01000027">
    <property type="protein sequence ID" value="HAE25785.1"/>
    <property type="molecule type" value="Genomic_DNA"/>
</dbReference>
<proteinExistence type="predicted"/>
<dbReference type="PANTHER" id="PTHR34387:SF2">
    <property type="entry name" value="SLR1258 PROTEIN"/>
    <property type="match status" value="1"/>
</dbReference>
<accession>A0A3B9GTJ8</accession>
<comment type="caution">
    <text evidence="2">The sequence shown here is derived from an EMBL/GenBank/DDBJ whole genome shotgun (WGS) entry which is preliminary data.</text>
</comment>
<dbReference type="AlphaFoldDB" id="A0A3B9GTJ8"/>
<keyword evidence="1" id="KW-0732">Signal</keyword>
<organism evidence="2 3">
    <name type="scientific">Hyphomonas adhaerens</name>
    <dbReference type="NCBI Taxonomy" id="81029"/>
    <lineage>
        <taxon>Bacteria</taxon>
        <taxon>Pseudomonadati</taxon>
        <taxon>Pseudomonadota</taxon>
        <taxon>Alphaproteobacteria</taxon>
        <taxon>Hyphomonadales</taxon>
        <taxon>Hyphomonadaceae</taxon>
        <taxon>Hyphomonas</taxon>
    </lineage>
</organism>
<dbReference type="GO" id="GO:0006974">
    <property type="term" value="P:DNA damage response"/>
    <property type="evidence" value="ECO:0007669"/>
    <property type="project" value="TreeGrafter"/>
</dbReference>
<dbReference type="Gene3D" id="3.30.70.2970">
    <property type="entry name" value="Protein of unknown function (DUF541), domain 2"/>
    <property type="match status" value="1"/>
</dbReference>
<feature type="chain" id="PRO_5017711341" description="SIMPL domain-containing protein" evidence="1">
    <location>
        <begin position="30"/>
        <end position="310"/>
    </location>
</feature>
<sequence>MLPFCMKGSSMKPVLPLAALLLAIVPAAAAQSASPTGGRDFQEDVYVTPYWTRMPVIESIGRANMQVAPNRASFSVTYLETDKDAEDAMKLAVQRARLAYDTVKKIAGDKAIVQSSVSVDPYYEQYRDKEGNRIENDRPDKVVGFEAEASLSVVIEDMSIAGEARAAVLALGPETSTPLRTYLVATTEMNRAAYEAAVTDGSARAKATAEASGAKLGKLLAVQEGNGPCLGRWTTSAGVNSDYYDRARNMSAAPAPEAGMQKERVVVTAQRIGNKDVEITQEDIDALNLPSDLPKQTISSSVCMIYAVGD</sequence>
<evidence type="ECO:0000313" key="2">
    <source>
        <dbReference type="EMBL" id="HAE25785.1"/>
    </source>
</evidence>
<evidence type="ECO:0000313" key="3">
    <source>
        <dbReference type="Proteomes" id="UP000259610"/>
    </source>
</evidence>
<dbReference type="Gene3D" id="3.30.110.170">
    <property type="entry name" value="Protein of unknown function (DUF541), domain 1"/>
    <property type="match status" value="1"/>
</dbReference>
<reference evidence="2 3" key="1">
    <citation type="journal article" date="2018" name="Nat. Biotechnol.">
        <title>A standardized bacterial taxonomy based on genome phylogeny substantially revises the tree of life.</title>
        <authorList>
            <person name="Parks D.H."/>
            <person name="Chuvochina M."/>
            <person name="Waite D.W."/>
            <person name="Rinke C."/>
            <person name="Skarshewski A."/>
            <person name="Chaumeil P.A."/>
            <person name="Hugenholtz P."/>
        </authorList>
    </citation>
    <scope>NUCLEOTIDE SEQUENCE [LARGE SCALE GENOMIC DNA]</scope>
    <source>
        <strain evidence="2">UBA8733</strain>
    </source>
</reference>
<dbReference type="PANTHER" id="PTHR34387">
    <property type="entry name" value="SLR1258 PROTEIN"/>
    <property type="match status" value="1"/>
</dbReference>
<evidence type="ECO:0008006" key="4">
    <source>
        <dbReference type="Google" id="ProtNLM"/>
    </source>
</evidence>
<name>A0A3B9GTJ8_9PROT</name>
<dbReference type="Pfam" id="PF04402">
    <property type="entry name" value="SIMPL"/>
    <property type="match status" value="1"/>
</dbReference>
<dbReference type="InterPro" id="IPR052022">
    <property type="entry name" value="26kDa_periplasmic_antigen"/>
</dbReference>
<dbReference type="Proteomes" id="UP000259610">
    <property type="component" value="Unassembled WGS sequence"/>
</dbReference>
<evidence type="ECO:0000256" key="1">
    <source>
        <dbReference type="SAM" id="SignalP"/>
    </source>
</evidence>